<evidence type="ECO:0008006" key="3">
    <source>
        <dbReference type="Google" id="ProtNLM"/>
    </source>
</evidence>
<dbReference type="KEGG" id="cmah:C1I91_06655"/>
<keyword evidence="2" id="KW-1185">Reference proteome</keyword>
<dbReference type="AlphaFoldDB" id="A0A410DQL7"/>
<evidence type="ECO:0000313" key="2">
    <source>
        <dbReference type="Proteomes" id="UP000286268"/>
    </source>
</evidence>
<evidence type="ECO:0000313" key="1">
    <source>
        <dbReference type="EMBL" id="QAA31348.1"/>
    </source>
</evidence>
<dbReference type="OrthoDB" id="1891804at2"/>
<proteinExistence type="predicted"/>
<dbReference type="InterPro" id="IPR043754">
    <property type="entry name" value="DUF5700"/>
</dbReference>
<name>A0A410DQL7_9CLOT</name>
<dbReference type="RefSeq" id="WP_128212165.1">
    <property type="nucleotide sequence ID" value="NZ_CP025746.1"/>
</dbReference>
<dbReference type="Pfam" id="PF18958">
    <property type="entry name" value="DUF5700"/>
    <property type="match status" value="1"/>
</dbReference>
<sequence length="343" mass="39750">MSFSISFSSINSMLQLCKRLTNGQVMRSDVESLLDHEDYKFELERYSGRLSKDEFVDYFLQINNIEEDDITNIDLKSHHSYYKDLLANVDYYFEKLKELESILTPELIEEQVSIALKGLPDDIILPDIKFIFTISIGRSFGYVYENCTHFDFLQLVKDQSISAFCSTIAHEVHHVGLNTILQQIDGENLSLEGLFYLYFSGEGLAVKYCNNAEGVLSKSIYNATKNQGLDAFTWKYLNDDFYNTMDNFRKTVSDIRAGIIKSPDDLNKLMSEYWTNPYTEEQNKSEIPKLRHFRVYTFGNDIWGVIHDCFGKNTVFETLRNPDSFPVVFNKALDKIGYGQFKI</sequence>
<accession>A0A410DQL7</accession>
<organism evidence="1 2">
    <name type="scientific">Clostridium manihotivorum</name>
    <dbReference type="NCBI Taxonomy" id="2320868"/>
    <lineage>
        <taxon>Bacteria</taxon>
        <taxon>Bacillati</taxon>
        <taxon>Bacillota</taxon>
        <taxon>Clostridia</taxon>
        <taxon>Eubacteriales</taxon>
        <taxon>Clostridiaceae</taxon>
        <taxon>Clostridium</taxon>
    </lineage>
</organism>
<protein>
    <recommendedName>
        <fullName evidence="3">DUF2268 domain-containing protein</fullName>
    </recommendedName>
</protein>
<reference evidence="1 2" key="1">
    <citation type="submission" date="2018-01" db="EMBL/GenBank/DDBJ databases">
        <title>Genome Sequencing and Assembly of Anaerobacter polyendosporus strain CT4.</title>
        <authorList>
            <person name="Tachaapaikoon C."/>
            <person name="Sutheeworapong S."/>
            <person name="Jenjaroenpun P."/>
            <person name="Wongsurawat T."/>
            <person name="Nookeaw I."/>
            <person name="Cheawchanlertfa P."/>
            <person name="Kosugi A."/>
            <person name="Cheevadhanarak S."/>
            <person name="Ratanakhanokchai K."/>
        </authorList>
    </citation>
    <scope>NUCLEOTIDE SEQUENCE [LARGE SCALE GENOMIC DNA]</scope>
    <source>
        <strain evidence="1 2">CT4</strain>
    </source>
</reference>
<gene>
    <name evidence="1" type="ORF">C1I91_06655</name>
</gene>
<dbReference type="EMBL" id="CP025746">
    <property type="protein sequence ID" value="QAA31348.1"/>
    <property type="molecule type" value="Genomic_DNA"/>
</dbReference>
<dbReference type="Proteomes" id="UP000286268">
    <property type="component" value="Chromosome"/>
</dbReference>